<dbReference type="Proteomes" id="UP001228905">
    <property type="component" value="Unassembled WGS sequence"/>
</dbReference>
<keyword evidence="6" id="KW-1003">Cell membrane</keyword>
<accession>A0ABU0IXF6</accession>
<reference evidence="7 8" key="1">
    <citation type="submission" date="2023-07" db="EMBL/GenBank/DDBJ databases">
        <title>Genomic Encyclopedia of Type Strains, Phase IV (KMG-IV): sequencing the most valuable type-strain genomes for metagenomic binning, comparative biology and taxonomic classification.</title>
        <authorList>
            <person name="Goeker M."/>
        </authorList>
    </citation>
    <scope>NUCLEOTIDE SEQUENCE [LARGE SCALE GENOMIC DNA]</scope>
    <source>
        <strain evidence="7 8">DSM 18695</strain>
    </source>
</reference>
<comment type="caution">
    <text evidence="7">The sequence shown here is derived from an EMBL/GenBank/DDBJ whole genome shotgun (WGS) entry which is preliminary data.</text>
</comment>
<comment type="subcellular location">
    <subcellularLocation>
        <location evidence="6">Cell membrane</location>
        <topology evidence="6">Multi-pass membrane protein</topology>
    </subcellularLocation>
    <subcellularLocation>
        <location evidence="1">Membrane</location>
    </subcellularLocation>
</comment>
<evidence type="ECO:0000256" key="1">
    <source>
        <dbReference type="ARBA" id="ARBA00004370"/>
    </source>
</evidence>
<proteinExistence type="inferred from homology"/>
<keyword evidence="5 6" id="KW-0472">Membrane</keyword>
<evidence type="ECO:0000256" key="4">
    <source>
        <dbReference type="ARBA" id="ARBA00022989"/>
    </source>
</evidence>
<keyword evidence="8" id="KW-1185">Reference proteome</keyword>
<dbReference type="PANTHER" id="PTHR23427:SF2">
    <property type="entry name" value="SURFEIT LOCUS PROTEIN 1"/>
    <property type="match status" value="1"/>
</dbReference>
<evidence type="ECO:0000256" key="5">
    <source>
        <dbReference type="ARBA" id="ARBA00023136"/>
    </source>
</evidence>
<dbReference type="RefSeq" id="WP_307352805.1">
    <property type="nucleotide sequence ID" value="NZ_JAUSVS010000013.1"/>
</dbReference>
<keyword evidence="4 6" id="KW-1133">Transmembrane helix</keyword>
<comment type="similarity">
    <text evidence="2 6">Belongs to the SURF1 family.</text>
</comment>
<gene>
    <name evidence="7" type="ORF">QO010_004466</name>
</gene>
<sequence length="239" mass="25386">MTSETSERGSRFPIGLTIATAIAMAILIGLGVWQLQRLAWKQNLLAQIAARSTAPAVSLDAGLASAENPEFTRVRVVCPGLATARFVAIYAIGEGQAGDRLVSLCHPTDSKLALLVDRGFVAGTISARPPQTESQTPVAIVGLLRRGDHGNAFTPPPQDGRFFSRDLAAIGKALGATRPLAPLMLSAETSSNPEWKALVPAPLPSDIPNRHLEYALTWFGLAGALAAVYGAMLWRRRKA</sequence>
<dbReference type="InterPro" id="IPR002994">
    <property type="entry name" value="Surf1/Shy1"/>
</dbReference>
<evidence type="ECO:0000256" key="2">
    <source>
        <dbReference type="ARBA" id="ARBA00007165"/>
    </source>
</evidence>
<dbReference type="CDD" id="cd06662">
    <property type="entry name" value="SURF1"/>
    <property type="match status" value="1"/>
</dbReference>
<evidence type="ECO:0000256" key="6">
    <source>
        <dbReference type="RuleBase" id="RU363076"/>
    </source>
</evidence>
<name>A0ABU0IXF6_9CAUL</name>
<evidence type="ECO:0000256" key="3">
    <source>
        <dbReference type="ARBA" id="ARBA00022692"/>
    </source>
</evidence>
<dbReference type="InterPro" id="IPR045214">
    <property type="entry name" value="Surf1/Surf4"/>
</dbReference>
<evidence type="ECO:0000313" key="7">
    <source>
        <dbReference type="EMBL" id="MDQ0466670.1"/>
    </source>
</evidence>
<feature type="transmembrane region" description="Helical" evidence="6">
    <location>
        <begin position="214"/>
        <end position="234"/>
    </location>
</feature>
<dbReference type="EMBL" id="JAUSVS010000013">
    <property type="protein sequence ID" value="MDQ0466670.1"/>
    <property type="molecule type" value="Genomic_DNA"/>
</dbReference>
<evidence type="ECO:0000313" key="8">
    <source>
        <dbReference type="Proteomes" id="UP001228905"/>
    </source>
</evidence>
<protein>
    <recommendedName>
        <fullName evidence="6">SURF1-like protein</fullName>
    </recommendedName>
</protein>
<feature type="transmembrane region" description="Helical" evidence="6">
    <location>
        <begin position="12"/>
        <end position="33"/>
    </location>
</feature>
<dbReference type="PROSITE" id="PS50895">
    <property type="entry name" value="SURF1"/>
    <property type="match status" value="1"/>
</dbReference>
<dbReference type="Pfam" id="PF02104">
    <property type="entry name" value="SURF1"/>
    <property type="match status" value="1"/>
</dbReference>
<keyword evidence="3 6" id="KW-0812">Transmembrane</keyword>
<dbReference type="PANTHER" id="PTHR23427">
    <property type="entry name" value="SURFEIT LOCUS PROTEIN"/>
    <property type="match status" value="1"/>
</dbReference>
<organism evidence="7 8">
    <name type="scientific">Caulobacter ginsengisoli</name>
    <dbReference type="NCBI Taxonomy" id="400775"/>
    <lineage>
        <taxon>Bacteria</taxon>
        <taxon>Pseudomonadati</taxon>
        <taxon>Pseudomonadota</taxon>
        <taxon>Alphaproteobacteria</taxon>
        <taxon>Caulobacterales</taxon>
        <taxon>Caulobacteraceae</taxon>
        <taxon>Caulobacter</taxon>
    </lineage>
</organism>